<dbReference type="eggNOG" id="KOG0017">
    <property type="taxonomic scope" value="Eukaryota"/>
</dbReference>
<sequence length="134" mass="15396">MEGTNYDEWACGMKTEMTSCKKVGFLDGTIVQATRALLVDVAKAIWDFLKKIFDVMNSSRIQQIKYELACCIQRGIAIEAYFGKLNQILDGLTLYRLIRKYQCWLCTCDHATAQETDHEEDKVHQLLCGLDDQF</sequence>
<dbReference type="AlphaFoldDB" id="R0I8S7"/>
<dbReference type="PANTHER" id="PTHR37610:SF101">
    <property type="entry name" value="(RAPE) HYPOTHETICAL PROTEIN"/>
    <property type="match status" value="1"/>
</dbReference>
<dbReference type="EMBL" id="KB870805">
    <property type="protein sequence ID" value="EOA38779.1"/>
    <property type="molecule type" value="Genomic_DNA"/>
</dbReference>
<name>R0I8S7_9BRAS</name>
<reference evidence="2" key="1">
    <citation type="journal article" date="2013" name="Nat. Genet.">
        <title>The Capsella rubella genome and the genomic consequences of rapid mating system evolution.</title>
        <authorList>
            <person name="Slotte T."/>
            <person name="Hazzouri K.M."/>
            <person name="Agren J.A."/>
            <person name="Koenig D."/>
            <person name="Maumus F."/>
            <person name="Guo Y.L."/>
            <person name="Steige K."/>
            <person name="Platts A.E."/>
            <person name="Escobar J.S."/>
            <person name="Newman L.K."/>
            <person name="Wang W."/>
            <person name="Mandakova T."/>
            <person name="Vello E."/>
            <person name="Smith L.M."/>
            <person name="Henz S.R."/>
            <person name="Steffen J."/>
            <person name="Takuno S."/>
            <person name="Brandvain Y."/>
            <person name="Coop G."/>
            <person name="Andolfatto P."/>
            <person name="Hu T.T."/>
            <person name="Blanchette M."/>
            <person name="Clark R.M."/>
            <person name="Quesneville H."/>
            <person name="Nordborg M."/>
            <person name="Gaut B.S."/>
            <person name="Lysak M.A."/>
            <person name="Jenkins J."/>
            <person name="Grimwood J."/>
            <person name="Chapman J."/>
            <person name="Prochnik S."/>
            <person name="Shu S."/>
            <person name="Rokhsar D."/>
            <person name="Schmutz J."/>
            <person name="Weigel D."/>
            <person name="Wright S.I."/>
        </authorList>
    </citation>
    <scope>NUCLEOTIDE SEQUENCE [LARGE SCALE GENOMIC DNA]</scope>
    <source>
        <strain evidence="2">cv. Monte Gargano</strain>
    </source>
</reference>
<proteinExistence type="predicted"/>
<evidence type="ECO:0000313" key="2">
    <source>
        <dbReference type="Proteomes" id="UP000029121"/>
    </source>
</evidence>
<dbReference type="Proteomes" id="UP000029121">
    <property type="component" value="Unassembled WGS sequence"/>
</dbReference>
<evidence type="ECO:0000313" key="1">
    <source>
        <dbReference type="EMBL" id="EOA38779.1"/>
    </source>
</evidence>
<gene>
    <name evidence="1" type="ORF">CARUB_v10011026mg</name>
</gene>
<organism evidence="1 2">
    <name type="scientific">Capsella rubella</name>
    <dbReference type="NCBI Taxonomy" id="81985"/>
    <lineage>
        <taxon>Eukaryota</taxon>
        <taxon>Viridiplantae</taxon>
        <taxon>Streptophyta</taxon>
        <taxon>Embryophyta</taxon>
        <taxon>Tracheophyta</taxon>
        <taxon>Spermatophyta</taxon>
        <taxon>Magnoliopsida</taxon>
        <taxon>eudicotyledons</taxon>
        <taxon>Gunneridae</taxon>
        <taxon>Pentapetalae</taxon>
        <taxon>rosids</taxon>
        <taxon>malvids</taxon>
        <taxon>Brassicales</taxon>
        <taxon>Brassicaceae</taxon>
        <taxon>Camelineae</taxon>
        <taxon>Capsella</taxon>
    </lineage>
</organism>
<protein>
    <recommendedName>
        <fullName evidence="3">Retrotransposon Copia-like N-terminal domain-containing protein</fullName>
    </recommendedName>
</protein>
<evidence type="ECO:0008006" key="3">
    <source>
        <dbReference type="Google" id="ProtNLM"/>
    </source>
</evidence>
<keyword evidence="2" id="KW-1185">Reference proteome</keyword>
<accession>R0I8S7</accession>
<dbReference type="PANTHER" id="PTHR37610">
    <property type="entry name" value="CCHC-TYPE DOMAIN-CONTAINING PROTEIN"/>
    <property type="match status" value="1"/>
</dbReference>